<dbReference type="Pfam" id="PF00005">
    <property type="entry name" value="ABC_tran"/>
    <property type="match status" value="1"/>
</dbReference>
<sequence length="284" mass="30116">MDGPVTGDLIPGAAGAPAAPSTVDTDLVVSLDGVGVRRSGSALLHDVDWRVELDERWVVLGPNGAGKTTLLSLAAGRLHPTTGAAYVLGERIGRTDVNELRMRIGLSTAALAERVPAEERVSDVVVTAAWSVVGRWRESYDRTDEARARALLGQLGIGHLADRAYGTLSEGERKRVQIARALMTDPELLLLDEPAAGLDLGGREDLVARLAELAYDPDAPALVLVTHHVEEIPPGFTHALLLREGGVVAQGLLADTLTADNLSKTFGLPLVVERSADRWTARAA</sequence>
<dbReference type="SMART" id="SM00382">
    <property type="entry name" value="AAA"/>
    <property type="match status" value="1"/>
</dbReference>
<reference evidence="4 5" key="1">
    <citation type="submission" date="2023-12" db="EMBL/GenBank/DDBJ databases">
        <title>Micromonospora sp. nov., isolated from Atacama Desert.</title>
        <authorList>
            <person name="Carro L."/>
            <person name="Golinska P."/>
            <person name="Klenk H.-P."/>
            <person name="Goodfellow M."/>
        </authorList>
    </citation>
    <scope>NUCLEOTIDE SEQUENCE [LARGE SCALE GENOMIC DNA]</scope>
    <source>
        <strain evidence="4 5">4G53</strain>
    </source>
</reference>
<evidence type="ECO:0000256" key="1">
    <source>
        <dbReference type="ARBA" id="ARBA00022741"/>
    </source>
</evidence>
<evidence type="ECO:0000313" key="5">
    <source>
        <dbReference type="Proteomes" id="UP001290101"/>
    </source>
</evidence>
<dbReference type="Gene3D" id="3.40.50.300">
    <property type="entry name" value="P-loop containing nucleotide triphosphate hydrolases"/>
    <property type="match status" value="1"/>
</dbReference>
<comment type="caution">
    <text evidence="4">The sequence shown here is derived from an EMBL/GenBank/DDBJ whole genome shotgun (WGS) entry which is preliminary data.</text>
</comment>
<keyword evidence="5" id="KW-1185">Reference proteome</keyword>
<dbReference type="InterPro" id="IPR003593">
    <property type="entry name" value="AAA+_ATPase"/>
</dbReference>
<dbReference type="SUPFAM" id="SSF52540">
    <property type="entry name" value="P-loop containing nucleoside triphosphate hydrolases"/>
    <property type="match status" value="1"/>
</dbReference>
<dbReference type="Proteomes" id="UP001290101">
    <property type="component" value="Unassembled WGS sequence"/>
</dbReference>
<evidence type="ECO:0000256" key="2">
    <source>
        <dbReference type="ARBA" id="ARBA00022840"/>
    </source>
</evidence>
<dbReference type="GO" id="GO:0005524">
    <property type="term" value="F:ATP binding"/>
    <property type="evidence" value="ECO:0007669"/>
    <property type="project" value="UniProtKB-KW"/>
</dbReference>
<gene>
    <name evidence="4" type="ORF">U2F25_20455</name>
</gene>
<keyword evidence="1" id="KW-0547">Nucleotide-binding</keyword>
<dbReference type="InterPro" id="IPR027417">
    <property type="entry name" value="P-loop_NTPase"/>
</dbReference>
<organism evidence="4 5">
    <name type="scientific">Micromonospora sicca</name>
    <dbReference type="NCBI Taxonomy" id="2202420"/>
    <lineage>
        <taxon>Bacteria</taxon>
        <taxon>Bacillati</taxon>
        <taxon>Actinomycetota</taxon>
        <taxon>Actinomycetes</taxon>
        <taxon>Micromonosporales</taxon>
        <taxon>Micromonosporaceae</taxon>
        <taxon>Micromonospora</taxon>
    </lineage>
</organism>
<name>A0ABU5JGP2_9ACTN</name>
<dbReference type="PANTHER" id="PTHR43158">
    <property type="entry name" value="SKFA PEPTIDE EXPORT ATP-BINDING PROTEIN SKFE"/>
    <property type="match status" value="1"/>
</dbReference>
<keyword evidence="2 4" id="KW-0067">ATP-binding</keyword>
<feature type="domain" description="ABC transporter" evidence="3">
    <location>
        <begin position="29"/>
        <end position="269"/>
    </location>
</feature>
<dbReference type="InterPro" id="IPR003439">
    <property type="entry name" value="ABC_transporter-like_ATP-bd"/>
</dbReference>
<proteinExistence type="predicted"/>
<accession>A0ABU5JGP2</accession>
<evidence type="ECO:0000259" key="3">
    <source>
        <dbReference type="PROSITE" id="PS50893"/>
    </source>
</evidence>
<protein>
    <submittedName>
        <fullName evidence="4">ABC transporter ATP-binding protein</fullName>
    </submittedName>
</protein>
<evidence type="ECO:0000313" key="4">
    <source>
        <dbReference type="EMBL" id="MDZ5491800.1"/>
    </source>
</evidence>
<dbReference type="EMBL" id="JAXOTQ010000025">
    <property type="protein sequence ID" value="MDZ5491800.1"/>
    <property type="molecule type" value="Genomic_DNA"/>
</dbReference>
<dbReference type="PROSITE" id="PS50893">
    <property type="entry name" value="ABC_TRANSPORTER_2"/>
    <property type="match status" value="1"/>
</dbReference>
<dbReference type="PANTHER" id="PTHR43158:SF2">
    <property type="entry name" value="SKFA PEPTIDE EXPORT ATP-BINDING PROTEIN SKFE"/>
    <property type="match status" value="1"/>
</dbReference>